<name>A0A4Y2AKZ3_ARAVE</name>
<dbReference type="Proteomes" id="UP000499080">
    <property type="component" value="Unassembled WGS sequence"/>
</dbReference>
<evidence type="ECO:0000256" key="1">
    <source>
        <dbReference type="SAM" id="MobiDB-lite"/>
    </source>
</evidence>
<comment type="caution">
    <text evidence="2">The sequence shown here is derived from an EMBL/GenBank/DDBJ whole genome shotgun (WGS) entry which is preliminary data.</text>
</comment>
<protein>
    <submittedName>
        <fullName evidence="2">Uncharacterized protein</fullName>
    </submittedName>
</protein>
<gene>
    <name evidence="2" type="ORF">AVEN_225221_1</name>
</gene>
<proteinExistence type="predicted"/>
<organism evidence="2 3">
    <name type="scientific">Araneus ventricosus</name>
    <name type="common">Orbweaver spider</name>
    <name type="synonym">Epeira ventricosa</name>
    <dbReference type="NCBI Taxonomy" id="182803"/>
    <lineage>
        <taxon>Eukaryota</taxon>
        <taxon>Metazoa</taxon>
        <taxon>Ecdysozoa</taxon>
        <taxon>Arthropoda</taxon>
        <taxon>Chelicerata</taxon>
        <taxon>Arachnida</taxon>
        <taxon>Araneae</taxon>
        <taxon>Araneomorphae</taxon>
        <taxon>Entelegynae</taxon>
        <taxon>Araneoidea</taxon>
        <taxon>Araneidae</taxon>
        <taxon>Araneus</taxon>
    </lineage>
</organism>
<dbReference type="AlphaFoldDB" id="A0A4Y2AKZ3"/>
<dbReference type="EMBL" id="BGPR01000022">
    <property type="protein sequence ID" value="GBL80522.1"/>
    <property type="molecule type" value="Genomic_DNA"/>
</dbReference>
<reference evidence="2 3" key="1">
    <citation type="journal article" date="2019" name="Sci. Rep.">
        <title>Orb-weaving spider Araneus ventricosus genome elucidates the spidroin gene catalogue.</title>
        <authorList>
            <person name="Kono N."/>
            <person name="Nakamura H."/>
            <person name="Ohtoshi R."/>
            <person name="Moran D.A.P."/>
            <person name="Shinohara A."/>
            <person name="Yoshida Y."/>
            <person name="Fujiwara M."/>
            <person name="Mori M."/>
            <person name="Tomita M."/>
            <person name="Arakawa K."/>
        </authorList>
    </citation>
    <scope>NUCLEOTIDE SEQUENCE [LARGE SCALE GENOMIC DNA]</scope>
</reference>
<evidence type="ECO:0000313" key="2">
    <source>
        <dbReference type="EMBL" id="GBL80522.1"/>
    </source>
</evidence>
<sequence length="140" mass="15518">MKRTAPEPAPPLQISAPHQSEDVWPSAPDIACIRLTYMADLQWNGGFEPGALRSRSQDLATSNANDILGRPHILNLGQVTNMTPEPAYPLQTFAPHNRKDSRPSTSDLACTRPIYTIDLCWNRVSNLEPFDPEVETLPQG</sequence>
<evidence type="ECO:0000313" key="3">
    <source>
        <dbReference type="Proteomes" id="UP000499080"/>
    </source>
</evidence>
<accession>A0A4Y2AKZ3</accession>
<feature type="region of interest" description="Disordered" evidence="1">
    <location>
        <begin position="1"/>
        <end position="21"/>
    </location>
</feature>
<keyword evidence="3" id="KW-1185">Reference proteome</keyword>